<evidence type="ECO:0000313" key="5">
    <source>
        <dbReference type="EMBL" id="KAF9610588.1"/>
    </source>
</evidence>
<name>A0A835I7C0_9MAGN</name>
<sequence>MLIILMISCSLKSIAKWFILIDADIQAFENIDHLFDTPNGYFYAMIDCFCEKTWSHLPQYSVGYCHQSPDKVTWPAEIRSPPLYFNVGMFVYEPSRLTFEILLKILELNHCSNTLYRANFLNKYFKHVYKPILLVYNLVLAMLWRHLENVELEKVDLDPLHWFTFYVPGLSVVQFVADGDILMCTTTNLVVLCGGNGELKLQTRDLELARETRTEAASAADNKWGLLALATRANLKFSDVRHTAKKGFALLFIDELP</sequence>
<evidence type="ECO:0000256" key="4">
    <source>
        <dbReference type="SAM" id="SignalP"/>
    </source>
</evidence>
<proteinExistence type="inferred from homology"/>
<dbReference type="InterPro" id="IPR029044">
    <property type="entry name" value="Nucleotide-diphossugar_trans"/>
</dbReference>
<keyword evidence="1" id="KW-0328">Glycosyltransferase</keyword>
<dbReference type="InterPro" id="IPR050587">
    <property type="entry name" value="GNT1/Glycosyltrans_8"/>
</dbReference>
<evidence type="ECO:0000256" key="2">
    <source>
        <dbReference type="ARBA" id="ARBA00023211"/>
    </source>
</evidence>
<dbReference type="Gene3D" id="3.90.550.10">
    <property type="entry name" value="Spore Coat Polysaccharide Biosynthesis Protein SpsA, Chain A"/>
    <property type="match status" value="1"/>
</dbReference>
<dbReference type="SUPFAM" id="SSF53448">
    <property type="entry name" value="Nucleotide-diphospho-sugar transferases"/>
    <property type="match status" value="1"/>
</dbReference>
<accession>A0A835I7C0</accession>
<dbReference type="InterPro" id="IPR002495">
    <property type="entry name" value="Glyco_trans_8"/>
</dbReference>
<keyword evidence="4" id="KW-0732">Signal</keyword>
<dbReference type="PANTHER" id="PTHR11183">
    <property type="entry name" value="GLYCOGENIN SUBFAMILY MEMBER"/>
    <property type="match status" value="1"/>
</dbReference>
<keyword evidence="2" id="KW-0464">Manganese</keyword>
<dbReference type="Proteomes" id="UP000631114">
    <property type="component" value="Unassembled WGS sequence"/>
</dbReference>
<comment type="similarity">
    <text evidence="3">Belongs to the glycosyltransferase 8 family.</text>
</comment>
<dbReference type="GO" id="GO:0016757">
    <property type="term" value="F:glycosyltransferase activity"/>
    <property type="evidence" value="ECO:0007669"/>
    <property type="project" value="UniProtKB-KW"/>
</dbReference>
<reference evidence="5 6" key="1">
    <citation type="submission" date="2020-10" db="EMBL/GenBank/DDBJ databases">
        <title>The Coptis chinensis genome and diversification of protoberbering-type alkaloids.</title>
        <authorList>
            <person name="Wang B."/>
            <person name="Shu S."/>
            <person name="Song C."/>
            <person name="Liu Y."/>
        </authorList>
    </citation>
    <scope>NUCLEOTIDE SEQUENCE [LARGE SCALE GENOMIC DNA]</scope>
    <source>
        <strain evidence="5">HL-2020</strain>
        <tissue evidence="5">Leaf</tissue>
    </source>
</reference>
<comment type="caution">
    <text evidence="5">The sequence shown here is derived from an EMBL/GenBank/DDBJ whole genome shotgun (WGS) entry which is preliminary data.</text>
</comment>
<evidence type="ECO:0000313" key="6">
    <source>
        <dbReference type="Proteomes" id="UP000631114"/>
    </source>
</evidence>
<feature type="chain" id="PRO_5032296277" description="Hexosyltransferase" evidence="4">
    <location>
        <begin position="16"/>
        <end position="257"/>
    </location>
</feature>
<evidence type="ECO:0000256" key="3">
    <source>
        <dbReference type="RuleBase" id="RU362027"/>
    </source>
</evidence>
<feature type="signal peptide" evidence="4">
    <location>
        <begin position="1"/>
        <end position="15"/>
    </location>
</feature>
<keyword evidence="6" id="KW-1185">Reference proteome</keyword>
<organism evidence="5 6">
    <name type="scientific">Coptis chinensis</name>
    <dbReference type="NCBI Taxonomy" id="261450"/>
    <lineage>
        <taxon>Eukaryota</taxon>
        <taxon>Viridiplantae</taxon>
        <taxon>Streptophyta</taxon>
        <taxon>Embryophyta</taxon>
        <taxon>Tracheophyta</taxon>
        <taxon>Spermatophyta</taxon>
        <taxon>Magnoliopsida</taxon>
        <taxon>Ranunculales</taxon>
        <taxon>Ranunculaceae</taxon>
        <taxon>Coptidoideae</taxon>
        <taxon>Coptis</taxon>
    </lineage>
</organism>
<dbReference type="EC" id="2.4.1.-" evidence="3"/>
<dbReference type="EMBL" id="JADFTS010000004">
    <property type="protein sequence ID" value="KAF9610588.1"/>
    <property type="molecule type" value="Genomic_DNA"/>
</dbReference>
<dbReference type="OrthoDB" id="2014201at2759"/>
<protein>
    <recommendedName>
        <fullName evidence="3">Hexosyltransferase</fullName>
        <ecNumber evidence="3">2.4.1.-</ecNumber>
    </recommendedName>
</protein>
<keyword evidence="1" id="KW-0808">Transferase</keyword>
<gene>
    <name evidence="5" type="ORF">IFM89_023382</name>
</gene>
<evidence type="ECO:0000256" key="1">
    <source>
        <dbReference type="ARBA" id="ARBA00022676"/>
    </source>
</evidence>
<dbReference type="AlphaFoldDB" id="A0A835I7C0"/>
<dbReference type="Pfam" id="PF01501">
    <property type="entry name" value="Glyco_transf_8"/>
    <property type="match status" value="1"/>
</dbReference>